<protein>
    <submittedName>
        <fullName evidence="1">Uncharacterized protein</fullName>
    </submittedName>
</protein>
<sequence length="129" mass="14166">MDNTSWSGNKGSPTLFDWARDNLSALDHVGSTLHFEGYDAGGVAELVRGTLTRLGLTHREEALSKDEGITYTFLSSLKADRPLFLWVTINDSGGSITVVEARVVHTTEDSAFADEFLTEFISQLQEPNT</sequence>
<reference evidence="1 2" key="1">
    <citation type="submission" date="2017-04" db="EMBL/GenBank/DDBJ databases">
        <title>Novel microbial lineages endemic to geothermal iron-oxide mats fill important gaps in the evolutionary history of Archaea.</title>
        <authorList>
            <person name="Jay Z.J."/>
            <person name="Beam J.P."/>
            <person name="Dlakic M."/>
            <person name="Rusch D.B."/>
            <person name="Kozubal M.A."/>
            <person name="Inskeep W.P."/>
        </authorList>
    </citation>
    <scope>NUCLEOTIDE SEQUENCE [LARGE SCALE GENOMIC DNA]</scope>
    <source>
        <strain evidence="1">OSP_D</strain>
    </source>
</reference>
<dbReference type="AlphaFoldDB" id="A0A2R6ALP7"/>
<proteinExistence type="predicted"/>
<accession>A0A2R6ALP7</accession>
<organism evidence="1 2">
    <name type="scientific">Candidatus Marsarchaeota G2 archaeon OSP_D</name>
    <dbReference type="NCBI Taxonomy" id="1978157"/>
    <lineage>
        <taxon>Archaea</taxon>
        <taxon>Candidatus Marsarchaeota</taxon>
        <taxon>Candidatus Marsarchaeota group 2</taxon>
    </lineage>
</organism>
<evidence type="ECO:0000313" key="1">
    <source>
        <dbReference type="EMBL" id="PSN87300.1"/>
    </source>
</evidence>
<dbReference type="Proteomes" id="UP000240322">
    <property type="component" value="Unassembled WGS sequence"/>
</dbReference>
<comment type="caution">
    <text evidence="1">The sequence shown here is derived from an EMBL/GenBank/DDBJ whole genome shotgun (WGS) entry which is preliminary data.</text>
</comment>
<name>A0A2R6ALP7_9ARCH</name>
<gene>
    <name evidence="1" type="ORF">B9Q03_10800</name>
</gene>
<evidence type="ECO:0000313" key="2">
    <source>
        <dbReference type="Proteomes" id="UP000240322"/>
    </source>
</evidence>
<dbReference type="EMBL" id="NEXE01000171">
    <property type="protein sequence ID" value="PSN87300.1"/>
    <property type="molecule type" value="Genomic_DNA"/>
</dbReference>